<evidence type="ECO:0000313" key="2">
    <source>
        <dbReference type="EMBL" id="KNF02312.1"/>
    </source>
</evidence>
<comment type="caution">
    <text evidence="2">The sequence shown here is derived from an EMBL/GenBank/DDBJ whole genome shotgun (WGS) entry which is preliminary data.</text>
</comment>
<feature type="compositionally biased region" description="Polar residues" evidence="1">
    <location>
        <begin position="67"/>
        <end position="78"/>
    </location>
</feature>
<name>A0A0L0VSX7_9BASI</name>
<feature type="region of interest" description="Disordered" evidence="1">
    <location>
        <begin position="1"/>
        <end position="103"/>
    </location>
</feature>
<accession>A0A0L0VSX7</accession>
<dbReference type="Proteomes" id="UP000054564">
    <property type="component" value="Unassembled WGS sequence"/>
</dbReference>
<evidence type="ECO:0000313" key="3">
    <source>
        <dbReference type="Proteomes" id="UP000054564"/>
    </source>
</evidence>
<dbReference type="EMBL" id="AJIL01000024">
    <property type="protein sequence ID" value="KNF02312.1"/>
    <property type="molecule type" value="Genomic_DNA"/>
</dbReference>
<reference evidence="3" key="1">
    <citation type="submission" date="2014-03" db="EMBL/GenBank/DDBJ databases">
        <title>The Genome Sequence of Puccinia striiformis f. sp. tritici PST-78.</title>
        <authorList>
            <consortium name="The Broad Institute Genome Sequencing Platform"/>
            <person name="Cuomo C."/>
            <person name="Hulbert S."/>
            <person name="Chen X."/>
            <person name="Walker B."/>
            <person name="Young S.K."/>
            <person name="Zeng Q."/>
            <person name="Gargeya S."/>
            <person name="Fitzgerald M."/>
            <person name="Haas B."/>
            <person name="Abouelleil A."/>
            <person name="Alvarado L."/>
            <person name="Arachchi H.M."/>
            <person name="Berlin A.M."/>
            <person name="Chapman S.B."/>
            <person name="Goldberg J."/>
            <person name="Griggs A."/>
            <person name="Gujja S."/>
            <person name="Hansen M."/>
            <person name="Howarth C."/>
            <person name="Imamovic A."/>
            <person name="Larimer J."/>
            <person name="McCowan C."/>
            <person name="Montmayeur A."/>
            <person name="Murphy C."/>
            <person name="Neiman D."/>
            <person name="Pearson M."/>
            <person name="Priest M."/>
            <person name="Roberts A."/>
            <person name="Saif S."/>
            <person name="Shea T."/>
            <person name="Sisk P."/>
            <person name="Sykes S."/>
            <person name="Wortman J."/>
            <person name="Nusbaum C."/>
            <person name="Birren B."/>
        </authorList>
    </citation>
    <scope>NUCLEOTIDE SEQUENCE [LARGE SCALE GENOMIC DNA]</scope>
    <source>
        <strain evidence="3">race PST-78</strain>
    </source>
</reference>
<evidence type="ECO:0000256" key="1">
    <source>
        <dbReference type="SAM" id="MobiDB-lite"/>
    </source>
</evidence>
<protein>
    <submittedName>
        <fullName evidence="2">Uncharacterized protein</fullName>
    </submittedName>
</protein>
<dbReference type="AlphaFoldDB" id="A0A0L0VSX7"/>
<sequence length="147" mass="15724">MVMATTSGFSAAREGPPSNLIATPPYNEGPWGSWNNGKIKAGEPNPRPTPATPGQATLGKSWEDGTTIPTAGKGTSRSSWKDGQPPRLAAIQSDQDGAQPGRKTKTLIQRINDPEDINIIWKLADRITNTLEEVMSNPGTNEDLVFA</sequence>
<proteinExistence type="predicted"/>
<organism evidence="2 3">
    <name type="scientific">Puccinia striiformis f. sp. tritici PST-78</name>
    <dbReference type="NCBI Taxonomy" id="1165861"/>
    <lineage>
        <taxon>Eukaryota</taxon>
        <taxon>Fungi</taxon>
        <taxon>Dikarya</taxon>
        <taxon>Basidiomycota</taxon>
        <taxon>Pucciniomycotina</taxon>
        <taxon>Pucciniomycetes</taxon>
        <taxon>Pucciniales</taxon>
        <taxon>Pucciniaceae</taxon>
        <taxon>Puccinia</taxon>
    </lineage>
</organism>
<gene>
    <name evidence="2" type="ORF">PSTG_04517</name>
</gene>
<keyword evidence="3" id="KW-1185">Reference proteome</keyword>